<dbReference type="EMBL" id="BMLN01000012">
    <property type="protein sequence ID" value="GGO06578.1"/>
    <property type="molecule type" value="Genomic_DNA"/>
</dbReference>
<accession>A0ABQ2LAK9</accession>
<keyword evidence="2" id="KW-1185">Reference proteome</keyword>
<proteinExistence type="predicted"/>
<reference evidence="2" key="1">
    <citation type="journal article" date="2019" name="Int. J. Syst. Evol. Microbiol.">
        <title>The Global Catalogue of Microorganisms (GCM) 10K type strain sequencing project: providing services to taxonomists for standard genome sequencing and annotation.</title>
        <authorList>
            <consortium name="The Broad Institute Genomics Platform"/>
            <consortium name="The Broad Institute Genome Sequencing Center for Infectious Disease"/>
            <person name="Wu L."/>
            <person name="Ma J."/>
        </authorList>
    </citation>
    <scope>NUCLEOTIDE SEQUENCE [LARGE SCALE GENOMIC DNA]</scope>
    <source>
        <strain evidence="2">CGMCC 1.6964</strain>
    </source>
</reference>
<evidence type="ECO:0000313" key="2">
    <source>
        <dbReference type="Proteomes" id="UP000606653"/>
    </source>
</evidence>
<comment type="caution">
    <text evidence="1">The sequence shown here is derived from an EMBL/GenBank/DDBJ whole genome shotgun (WGS) entry which is preliminary data.</text>
</comment>
<organism evidence="1 2">
    <name type="scientific">Saccharibacillus kuerlensis</name>
    <dbReference type="NCBI Taxonomy" id="459527"/>
    <lineage>
        <taxon>Bacteria</taxon>
        <taxon>Bacillati</taxon>
        <taxon>Bacillota</taxon>
        <taxon>Bacilli</taxon>
        <taxon>Bacillales</taxon>
        <taxon>Paenibacillaceae</taxon>
        <taxon>Saccharibacillus</taxon>
    </lineage>
</organism>
<evidence type="ECO:0000313" key="1">
    <source>
        <dbReference type="EMBL" id="GGO06578.1"/>
    </source>
</evidence>
<protein>
    <submittedName>
        <fullName evidence="1">Uncharacterized protein</fullName>
    </submittedName>
</protein>
<dbReference type="Proteomes" id="UP000606653">
    <property type="component" value="Unassembled WGS sequence"/>
</dbReference>
<sequence length="159" mass="18101">MEELFGKKLAKLDLCFFEHLSQGAFSDDTLFLLFKAAAEHERDYPNTGSLRFLFLNDSKAFIRSADRNAIHIYELPQLDLPDRRSQYILLLVTGEPGVLTAEAARLYAELLQVLKRKRIRYHSLKNKEAFFGKGRVRILRIVSLQIGAAAVRSDAIGMT</sequence>
<name>A0ABQ2LAK9_9BACL</name>
<gene>
    <name evidence="1" type="ORF">GCM10010969_34230</name>
</gene>
<dbReference type="RefSeq" id="WP_018978193.1">
    <property type="nucleotide sequence ID" value="NZ_BMLN01000012.1"/>
</dbReference>